<reference evidence="5" key="1">
    <citation type="submission" date="2022-03" db="EMBL/GenBank/DDBJ databases">
        <authorList>
            <person name="Martin C."/>
        </authorList>
    </citation>
    <scope>NUCLEOTIDE SEQUENCE</scope>
</reference>
<name>A0A8J1U2C2_OWEFU</name>
<evidence type="ECO:0000313" key="6">
    <source>
        <dbReference type="Proteomes" id="UP000749559"/>
    </source>
</evidence>
<comment type="caution">
    <text evidence="5">The sequence shown here is derived from an EMBL/GenBank/DDBJ whole genome shotgun (WGS) entry which is preliminary data.</text>
</comment>
<gene>
    <name evidence="5" type="ORF">OFUS_LOCUS16357</name>
</gene>
<dbReference type="InterPro" id="IPR036818">
    <property type="entry name" value="AIDA_N_sf"/>
</dbReference>
<proteinExistence type="inferred from homology"/>
<accession>A0A8J1U2C2</accession>
<dbReference type="GO" id="GO:0048264">
    <property type="term" value="P:determination of ventral identity"/>
    <property type="evidence" value="ECO:0007669"/>
    <property type="project" value="TreeGrafter"/>
</dbReference>
<protein>
    <submittedName>
        <fullName evidence="5">Uncharacterized protein</fullName>
    </submittedName>
</protein>
<dbReference type="GO" id="GO:0035091">
    <property type="term" value="F:phosphatidylinositol binding"/>
    <property type="evidence" value="ECO:0007669"/>
    <property type="project" value="TreeGrafter"/>
</dbReference>
<comment type="similarity">
    <text evidence="1">Belongs to the AIDA family.</text>
</comment>
<dbReference type="FunFam" id="2.60.40.150:FF:000059">
    <property type="entry name" value="Axin interactor, dorsalization-associated protein"/>
    <property type="match status" value="1"/>
</dbReference>
<keyword evidence="6" id="KW-1185">Reference proteome</keyword>
<dbReference type="Gene3D" id="1.20.120.360">
    <property type="entry name" value="Axin interactor, dorsalization-associated protein, N-terminal domain"/>
    <property type="match status" value="1"/>
</dbReference>
<feature type="compositionally biased region" description="Acidic residues" evidence="4">
    <location>
        <begin position="128"/>
        <end position="142"/>
    </location>
</feature>
<evidence type="ECO:0000256" key="4">
    <source>
        <dbReference type="SAM" id="MobiDB-lite"/>
    </source>
</evidence>
<comment type="function">
    <text evidence="3">Acts as a ventralizing factor during embryogenesis. Inhibits axin-mediated JNK activation by binding axin and disrupting axin homodimerization. This in turn antagonizes a Wnt/beta-catenin-independent dorsalization pathway activated by AXIN/JNK-signaling.</text>
</comment>
<evidence type="ECO:0000256" key="3">
    <source>
        <dbReference type="ARBA" id="ARBA00059715"/>
    </source>
</evidence>
<evidence type="ECO:0000313" key="5">
    <source>
        <dbReference type="EMBL" id="CAH1791255.1"/>
    </source>
</evidence>
<sequence>MDEADEERQTLVTQWYKDLKTGTDFDGWGQPVEAIEGYQRLAKTLQQEHDCDDDLFSDEQKKILGKIAACLKLRSIVLQKPGQVEGISLEDLKRIEPRLKSILSAGSKEFPVDVTAAQVKTKQTTGQDELDDGATQDEDNEETAANNKARGTLLPIPDPVQGKTLCSIRIEKIGLKDATQYLDTFMSVSVKDLNCVNLTVSQDTPITTRKEDMYIHFGVDVHIQKPLEFLPQGYAIFFELKHYKPKKKMISTKCWAMLEKDEVKEGPAVIELYKKPTDFRRKNIHLLTVKPLYLHLKIVLN</sequence>
<dbReference type="PROSITE" id="PS51911">
    <property type="entry name" value="C2_AIDA"/>
    <property type="match status" value="1"/>
</dbReference>
<dbReference type="AlphaFoldDB" id="A0A8J1U2C2"/>
<dbReference type="GO" id="GO:0016020">
    <property type="term" value="C:membrane"/>
    <property type="evidence" value="ECO:0007669"/>
    <property type="project" value="TreeGrafter"/>
</dbReference>
<dbReference type="Proteomes" id="UP000749559">
    <property type="component" value="Unassembled WGS sequence"/>
</dbReference>
<feature type="region of interest" description="Disordered" evidence="4">
    <location>
        <begin position="121"/>
        <end position="146"/>
    </location>
</feature>
<dbReference type="OrthoDB" id="428576at2759"/>
<dbReference type="PANTHER" id="PTHR28654:SF1">
    <property type="entry name" value="AXIN INTERACTOR, DORSALIZATION-ASSOCIATED PROTEIN"/>
    <property type="match status" value="1"/>
</dbReference>
<evidence type="ECO:0000256" key="2">
    <source>
        <dbReference type="ARBA" id="ARBA00022473"/>
    </source>
</evidence>
<dbReference type="FunFam" id="1.20.120.360:FF:000001">
    <property type="entry name" value="Axin interactor, dorsalization-associated protein"/>
    <property type="match status" value="1"/>
</dbReference>
<evidence type="ECO:0000256" key="1">
    <source>
        <dbReference type="ARBA" id="ARBA00007205"/>
    </source>
</evidence>
<keyword evidence="2" id="KW-0217">Developmental protein</keyword>
<dbReference type="Pfam" id="PF14186">
    <property type="entry name" value="Aida_C2"/>
    <property type="match status" value="1"/>
</dbReference>
<dbReference type="Gene3D" id="2.60.40.150">
    <property type="entry name" value="C2 domain"/>
    <property type="match status" value="1"/>
</dbReference>
<organism evidence="5 6">
    <name type="scientific">Owenia fusiformis</name>
    <name type="common">Polychaete worm</name>
    <dbReference type="NCBI Taxonomy" id="6347"/>
    <lineage>
        <taxon>Eukaryota</taxon>
        <taxon>Metazoa</taxon>
        <taxon>Spiralia</taxon>
        <taxon>Lophotrochozoa</taxon>
        <taxon>Annelida</taxon>
        <taxon>Polychaeta</taxon>
        <taxon>Sedentaria</taxon>
        <taxon>Canalipalpata</taxon>
        <taxon>Sabellida</taxon>
        <taxon>Oweniida</taxon>
        <taxon>Oweniidae</taxon>
        <taxon>Owenia</taxon>
    </lineage>
</organism>
<dbReference type="GO" id="GO:0046329">
    <property type="term" value="P:negative regulation of JNK cascade"/>
    <property type="evidence" value="ECO:0007669"/>
    <property type="project" value="UniProtKB-ARBA"/>
</dbReference>
<dbReference type="SUPFAM" id="SSF109779">
    <property type="entry name" value="Domain from hypothetical 2610208m17rik protein"/>
    <property type="match status" value="1"/>
</dbReference>
<dbReference type="InterPro" id="IPR023421">
    <property type="entry name" value="AIDA_N"/>
</dbReference>
<dbReference type="EMBL" id="CAIIXF020000008">
    <property type="protein sequence ID" value="CAH1791255.1"/>
    <property type="molecule type" value="Genomic_DNA"/>
</dbReference>
<dbReference type="Pfam" id="PF08910">
    <property type="entry name" value="Aida_N"/>
    <property type="match status" value="1"/>
</dbReference>
<dbReference type="InterPro" id="IPR035892">
    <property type="entry name" value="C2_domain_sf"/>
</dbReference>
<dbReference type="InterPro" id="IPR025939">
    <property type="entry name" value="Aida_C"/>
</dbReference>
<dbReference type="PANTHER" id="PTHR28654">
    <property type="entry name" value="AXIN INTERACTOR, DORSALIZATION-ASSOCIATED PROTEIN"/>
    <property type="match status" value="1"/>
</dbReference>